<feature type="region of interest" description="Disordered" evidence="1">
    <location>
        <begin position="1"/>
        <end position="129"/>
    </location>
</feature>
<name>A0A8S9ITL4_BRACR</name>
<feature type="compositionally biased region" description="Polar residues" evidence="1">
    <location>
        <begin position="50"/>
        <end position="60"/>
    </location>
</feature>
<evidence type="ECO:0000313" key="2">
    <source>
        <dbReference type="EMBL" id="KAF2572406.1"/>
    </source>
</evidence>
<feature type="compositionally biased region" description="Polar residues" evidence="1">
    <location>
        <begin position="1"/>
        <end position="20"/>
    </location>
</feature>
<dbReference type="EMBL" id="QGKY02001015">
    <property type="protein sequence ID" value="KAF2572406.1"/>
    <property type="molecule type" value="Genomic_DNA"/>
</dbReference>
<proteinExistence type="predicted"/>
<reference evidence="2" key="1">
    <citation type="submission" date="2019-12" db="EMBL/GenBank/DDBJ databases">
        <title>Genome sequencing and annotation of Brassica cretica.</title>
        <authorList>
            <person name="Studholme D.J."/>
            <person name="Sarris P.F."/>
        </authorList>
    </citation>
    <scope>NUCLEOTIDE SEQUENCE</scope>
    <source>
        <strain evidence="2">PFS-102/07</strain>
        <tissue evidence="2">Leaf</tissue>
    </source>
</reference>
<accession>A0A8S9ITL4</accession>
<comment type="caution">
    <text evidence="2">The sequence shown here is derived from an EMBL/GenBank/DDBJ whole genome shotgun (WGS) entry which is preliminary data.</text>
</comment>
<feature type="compositionally biased region" description="Polar residues" evidence="1">
    <location>
        <begin position="158"/>
        <end position="182"/>
    </location>
</feature>
<gene>
    <name evidence="2" type="ORF">F2Q70_00002214</name>
</gene>
<organism evidence="2">
    <name type="scientific">Brassica cretica</name>
    <name type="common">Mustard</name>
    <dbReference type="NCBI Taxonomy" id="69181"/>
    <lineage>
        <taxon>Eukaryota</taxon>
        <taxon>Viridiplantae</taxon>
        <taxon>Streptophyta</taxon>
        <taxon>Embryophyta</taxon>
        <taxon>Tracheophyta</taxon>
        <taxon>Spermatophyta</taxon>
        <taxon>Magnoliopsida</taxon>
        <taxon>eudicotyledons</taxon>
        <taxon>Gunneridae</taxon>
        <taxon>Pentapetalae</taxon>
        <taxon>rosids</taxon>
        <taxon>malvids</taxon>
        <taxon>Brassicales</taxon>
        <taxon>Brassicaceae</taxon>
        <taxon>Brassiceae</taxon>
        <taxon>Brassica</taxon>
    </lineage>
</organism>
<sequence>MSTDNADNMQTPPNGSSGTDLHTPAADVSAANAPANAAALEEFKKMSGATREQPSGQNPSEKCHVEKGNPESPPPPAKDSEDNEVEHVALDPSDVSNDTDEDVDRHPRRTKSRSARESSPFDEPMTEEEEVLYCNEQEELAEKQTELTRNLQGAHNYAITSDQGRTTGNMMKTPSASSTSPEDTPRLTAKSWEQGVDLKKEMEPKEKYGVVWVWCKDRVMILRDCLSRLHEGRGTDMRSVPSSVLHPGSTRSCANLGRRFPRAIRQPYLLCDYWKARERREGVVQRQPVMRCKGKASWTMNLDTYMSKGSWEP</sequence>
<evidence type="ECO:0000256" key="1">
    <source>
        <dbReference type="SAM" id="MobiDB-lite"/>
    </source>
</evidence>
<feature type="compositionally biased region" description="Low complexity" evidence="1">
    <location>
        <begin position="24"/>
        <end position="39"/>
    </location>
</feature>
<feature type="region of interest" description="Disordered" evidence="1">
    <location>
        <begin position="158"/>
        <end position="188"/>
    </location>
</feature>
<protein>
    <submittedName>
        <fullName evidence="2">Uncharacterized protein</fullName>
    </submittedName>
</protein>
<dbReference type="AlphaFoldDB" id="A0A8S9ITL4"/>